<comment type="caution">
    <text evidence="1">The sequence shown here is derived from an EMBL/GenBank/DDBJ whole genome shotgun (WGS) entry which is preliminary data.</text>
</comment>
<name>A0A3B0C5E7_9FLAO</name>
<dbReference type="OrthoDB" id="3034330at2"/>
<dbReference type="RefSeq" id="WP_120711770.1">
    <property type="nucleotide sequence ID" value="NZ_RBCJ01000002.1"/>
</dbReference>
<protein>
    <submittedName>
        <fullName evidence="1">Uncharacterized protein</fullName>
    </submittedName>
</protein>
<gene>
    <name evidence="1" type="ORF">D7Z94_11960</name>
</gene>
<proteinExistence type="predicted"/>
<sequence length="293" mass="32706">MKKVLPLLFILFFGPWAMGQVKLEYKLEKDDVFTIKQEAKQVITQELEGAEHELTNVIDGVLEFKVLGEEDENYEIALTFKDLNLKIVSSIQGELMNVAAKEIVEGDMQSNIFNSLLEHPIQMTLSRNGHILRVQGGDSLVAKMAQASGLEDEFSLNMMKKSLEKEFGSEALSNSYEQMTYLYPQQQVAPGDTWENEYTGKLSTKNTWTLETIEDTNAKITGTAEVIMDITEPATTMNLTGTQATHITTDLSSGFIKKMKVEGESKGMGTVAQLGDQKIPTTIKSTITYERIN</sequence>
<dbReference type="Proteomes" id="UP000276603">
    <property type="component" value="Unassembled WGS sequence"/>
</dbReference>
<accession>A0A3B0C5E7</accession>
<organism evidence="1 2">
    <name type="scientific">Ulvibacterium marinum</name>
    <dbReference type="NCBI Taxonomy" id="2419782"/>
    <lineage>
        <taxon>Bacteria</taxon>
        <taxon>Pseudomonadati</taxon>
        <taxon>Bacteroidota</taxon>
        <taxon>Flavobacteriia</taxon>
        <taxon>Flavobacteriales</taxon>
        <taxon>Flavobacteriaceae</taxon>
        <taxon>Ulvibacterium</taxon>
    </lineage>
</organism>
<evidence type="ECO:0000313" key="1">
    <source>
        <dbReference type="EMBL" id="RKN81615.1"/>
    </source>
</evidence>
<reference evidence="1 2" key="1">
    <citation type="submission" date="2018-10" db="EMBL/GenBank/DDBJ databases">
        <title>Ulvibacterium marinum gen. nov., sp. nov., a novel marine bacterium of the family Flavobacteriaceae, isolated from a culture of the green alga Ulva prolifera.</title>
        <authorList>
            <person name="Zhang Z."/>
        </authorList>
    </citation>
    <scope>NUCLEOTIDE SEQUENCE [LARGE SCALE GENOMIC DNA]</scope>
    <source>
        <strain evidence="1 2">CCMM003</strain>
    </source>
</reference>
<dbReference type="Pfam" id="PF19777">
    <property type="entry name" value="DUF6263"/>
    <property type="match status" value="1"/>
</dbReference>
<keyword evidence="2" id="KW-1185">Reference proteome</keyword>
<evidence type="ECO:0000313" key="2">
    <source>
        <dbReference type="Proteomes" id="UP000276603"/>
    </source>
</evidence>
<dbReference type="EMBL" id="RBCJ01000002">
    <property type="protein sequence ID" value="RKN81615.1"/>
    <property type="molecule type" value="Genomic_DNA"/>
</dbReference>
<dbReference type="InterPro" id="IPR046230">
    <property type="entry name" value="DUF6263"/>
</dbReference>
<dbReference type="AlphaFoldDB" id="A0A3B0C5E7"/>